<accession>A0A375HB80</accession>
<reference evidence="1 2" key="1">
    <citation type="submission" date="2018-01" db="EMBL/GenBank/DDBJ databases">
        <authorList>
            <person name="Clerissi C."/>
        </authorList>
    </citation>
    <scope>NUCLEOTIDE SEQUENCE [LARGE SCALE GENOMIC DNA]</scope>
    <source>
        <strain evidence="1">Cupriavidus taiwanensis STM 6160</strain>
    </source>
</reference>
<name>A0A375HB80_9BURK</name>
<dbReference type="AlphaFoldDB" id="A0A375HB80"/>
<protein>
    <submittedName>
        <fullName evidence="1">Uncharacterized protein</fullName>
    </submittedName>
</protein>
<dbReference type="RefSeq" id="WP_115678413.1">
    <property type="nucleotide sequence ID" value="NZ_LT984806.1"/>
</dbReference>
<organism evidence="1 2">
    <name type="scientific">Cupriavidus neocaledonicus</name>
    <dbReference type="NCBI Taxonomy" id="1040979"/>
    <lineage>
        <taxon>Bacteria</taxon>
        <taxon>Pseudomonadati</taxon>
        <taxon>Pseudomonadota</taxon>
        <taxon>Betaproteobacteria</taxon>
        <taxon>Burkholderiales</taxon>
        <taxon>Burkholderiaceae</taxon>
        <taxon>Cupriavidus</taxon>
    </lineage>
</organism>
<dbReference type="Proteomes" id="UP000255168">
    <property type="component" value="Chromosome I"/>
</dbReference>
<gene>
    <name evidence="1" type="ORF">CBM2607_12447</name>
</gene>
<dbReference type="EMBL" id="LT984806">
    <property type="protein sequence ID" value="SPD47507.1"/>
    <property type="molecule type" value="Genomic_DNA"/>
</dbReference>
<evidence type="ECO:0000313" key="2">
    <source>
        <dbReference type="Proteomes" id="UP000255168"/>
    </source>
</evidence>
<proteinExistence type="predicted"/>
<evidence type="ECO:0000313" key="1">
    <source>
        <dbReference type="EMBL" id="SPD47507.1"/>
    </source>
</evidence>
<sequence>MLEHFSIYSPQEDDASDRVTFRYKTNDREGSGYLSRTTLLGLARGDTAGTLLDIFDRHRDRILKAAFMQWKVNPMNEVIVLGAQDF</sequence>